<gene>
    <name evidence="3" type="ordered locus">CHU_3077</name>
</gene>
<dbReference type="RefSeq" id="WP_011586426.1">
    <property type="nucleotide sequence ID" value="NC_008255.1"/>
</dbReference>
<protein>
    <recommendedName>
        <fullName evidence="2">Ig-like domain-containing protein</fullName>
    </recommendedName>
</protein>
<dbReference type="KEGG" id="chu:CHU_3077"/>
<dbReference type="SUPFAM" id="SSF48726">
    <property type="entry name" value="Immunoglobulin"/>
    <property type="match status" value="1"/>
</dbReference>
<keyword evidence="4" id="KW-1185">Reference proteome</keyword>
<feature type="chain" id="PRO_5026877039" description="Ig-like domain-containing protein" evidence="1">
    <location>
        <begin position="20"/>
        <end position="673"/>
    </location>
</feature>
<dbReference type="OrthoDB" id="9792152at2"/>
<accession>A0A6N4SV03</accession>
<feature type="signal peptide" evidence="1">
    <location>
        <begin position="1"/>
        <end position="19"/>
    </location>
</feature>
<dbReference type="InterPro" id="IPR007110">
    <property type="entry name" value="Ig-like_dom"/>
</dbReference>
<name>A0A6N4SV03_CYTH3</name>
<feature type="domain" description="Ig-like" evidence="2">
    <location>
        <begin position="407"/>
        <end position="476"/>
    </location>
</feature>
<organism evidence="3 4">
    <name type="scientific">Cytophaga hutchinsonii (strain ATCC 33406 / DSM 1761 / CIP 103989 / NBRC 15051 / NCIMB 9469 / D465)</name>
    <dbReference type="NCBI Taxonomy" id="269798"/>
    <lineage>
        <taxon>Bacteria</taxon>
        <taxon>Pseudomonadati</taxon>
        <taxon>Bacteroidota</taxon>
        <taxon>Cytophagia</taxon>
        <taxon>Cytophagales</taxon>
        <taxon>Cytophagaceae</taxon>
        <taxon>Cytophaga</taxon>
    </lineage>
</organism>
<keyword evidence="1" id="KW-0732">Signal</keyword>
<dbReference type="InterPro" id="IPR045829">
    <property type="entry name" value="PKD_6"/>
</dbReference>
<dbReference type="InterPro" id="IPR026444">
    <property type="entry name" value="Secre_tail"/>
</dbReference>
<dbReference type="Proteomes" id="UP000001822">
    <property type="component" value="Chromosome"/>
</dbReference>
<dbReference type="EMBL" id="CP000383">
    <property type="protein sequence ID" value="ABG60317.1"/>
    <property type="molecule type" value="Genomic_DNA"/>
</dbReference>
<reference evidence="3 4" key="1">
    <citation type="journal article" date="2007" name="Appl. Environ. Microbiol.">
        <title>Genome sequence of the cellulolytic gliding bacterium Cytophaga hutchinsonii.</title>
        <authorList>
            <person name="Xie G."/>
            <person name="Bruce D.C."/>
            <person name="Challacombe J.F."/>
            <person name="Chertkov O."/>
            <person name="Detter J.C."/>
            <person name="Gilna P."/>
            <person name="Han C.S."/>
            <person name="Lucas S."/>
            <person name="Misra M."/>
            <person name="Myers G.L."/>
            <person name="Richardson P."/>
            <person name="Tapia R."/>
            <person name="Thayer N."/>
            <person name="Thompson L.S."/>
            <person name="Brettin T.S."/>
            <person name="Henrissat B."/>
            <person name="Wilson D.B."/>
            <person name="McBride M.J."/>
        </authorList>
    </citation>
    <scope>NUCLEOTIDE SEQUENCE [LARGE SCALE GENOMIC DNA]</scope>
    <source>
        <strain evidence="4">ATCC 33406 / DSM 1761 / CIP 103989 / NBRC 15051 / NCIMB 9469 / D465</strain>
    </source>
</reference>
<dbReference type="Pfam" id="PF18962">
    <property type="entry name" value="Por_Secre_tail"/>
    <property type="match status" value="1"/>
</dbReference>
<proteinExistence type="predicted"/>
<sequence>MEKIIVAACMLLVTFFVSAESIDLGPDDIKNTHADPCTAPVIIVQPRPVNGGKCLNFLPQLIVDALNASSYQWYKNDTPIDGATQYVYSFNSSDDSTDVFRVDVINACATIISQTTRATGLPYVLPYMIINASQTAVGIGQSITFTTEQLTYGGSSPEYRWMVNYSYVEGATNDTFVLQSPVDNDRVYCAVKTNYPCAVPSEFLVGPITVTVYSSIGAGIISSDQTVCHTGLPDPIIEISPVTGETANTTYNWQVSPDGVDSWTDIPGATETDYAPQIPVIADAYYRRVVKDDSYPELKNMAVSNVVAITVTPLVTPHVSIAGFGNSIPLCTPINLSAHATNGGFEPSYRWMKNGVTIDWIQNYPVLIEDNYAAGDIFTCEMTSSLACVTISKVVSNPIEAIVQAYPSVSISLHTQTTLTDGQAIILKAVSEESPYFLEYTWYKNGQIIGDQTETLSTTYKSGDVYTVKMNVTYFCPKTYTVVSEPLILGSDFSTAITGPVSVFPNQTGVHYSVPQRVGMTYYWTVPDNADIVSGQGTHSIVVDFGVNANTFSANQRTAINNAITVKETNANAVSSTLALQVSIITATRDSKLEAALSVYPVPVQDECHIEFKEKLSSQASVTYTLYDSTGFLITTGVGTDKIKIDMSAVPSGIYLLLVEKDGSTASKKIVKQ</sequence>
<evidence type="ECO:0000259" key="2">
    <source>
        <dbReference type="PROSITE" id="PS50835"/>
    </source>
</evidence>
<dbReference type="NCBIfam" id="TIGR04183">
    <property type="entry name" value="Por_Secre_tail"/>
    <property type="match status" value="1"/>
</dbReference>
<dbReference type="AlphaFoldDB" id="A0A6N4SV03"/>
<dbReference type="InterPro" id="IPR036179">
    <property type="entry name" value="Ig-like_dom_sf"/>
</dbReference>
<dbReference type="PROSITE" id="PS50835">
    <property type="entry name" value="IG_LIKE"/>
    <property type="match status" value="1"/>
</dbReference>
<dbReference type="Pfam" id="PF19408">
    <property type="entry name" value="PKD_6"/>
    <property type="match status" value="1"/>
</dbReference>
<evidence type="ECO:0000313" key="3">
    <source>
        <dbReference type="EMBL" id="ABG60317.1"/>
    </source>
</evidence>
<evidence type="ECO:0000256" key="1">
    <source>
        <dbReference type="SAM" id="SignalP"/>
    </source>
</evidence>
<evidence type="ECO:0000313" key="4">
    <source>
        <dbReference type="Proteomes" id="UP000001822"/>
    </source>
</evidence>